<sequence length="222" mass="23957">MKRAKKAPAPPPKATRTTRPIVAVVLTLGVAGALLFGLSRLGDEARRNIGPRDRYAVRFADIQCEPPPNTSRETFLTEVRYSTQIEPTFQILDPDLKKKLSTAFTAHPWVASVDAVTIEAPDVVTVALTFRKPALAILQSGGKRVVDAKGVILPISAPTDGLPELLNVPALPANAVAGQFWPGDVVVRAAAVAAEYKPQTIERTPQGWQLIQRNGQKLMVAK</sequence>
<dbReference type="RefSeq" id="WP_162669937.1">
    <property type="nucleotide sequence ID" value="NZ_LR593886.1"/>
</dbReference>
<proteinExistence type="predicted"/>
<keyword evidence="1" id="KW-0812">Transmembrane</keyword>
<name>A0A6P2D365_9BACT</name>
<dbReference type="EMBL" id="LR593886">
    <property type="protein sequence ID" value="VTR95533.1"/>
    <property type="molecule type" value="Genomic_DNA"/>
</dbReference>
<evidence type="ECO:0000313" key="2">
    <source>
        <dbReference type="EMBL" id="VTR95533.1"/>
    </source>
</evidence>
<organism evidence="2 3">
    <name type="scientific">Gemmata massiliana</name>
    <dbReference type="NCBI Taxonomy" id="1210884"/>
    <lineage>
        <taxon>Bacteria</taxon>
        <taxon>Pseudomonadati</taxon>
        <taxon>Planctomycetota</taxon>
        <taxon>Planctomycetia</taxon>
        <taxon>Gemmatales</taxon>
        <taxon>Gemmataceae</taxon>
        <taxon>Gemmata</taxon>
    </lineage>
</organism>
<evidence type="ECO:0008006" key="4">
    <source>
        <dbReference type="Google" id="ProtNLM"/>
    </source>
</evidence>
<gene>
    <name evidence="2" type="ORF">SOIL9_21810</name>
</gene>
<keyword evidence="1" id="KW-0472">Membrane</keyword>
<evidence type="ECO:0000256" key="1">
    <source>
        <dbReference type="SAM" id="Phobius"/>
    </source>
</evidence>
<dbReference type="AlphaFoldDB" id="A0A6P2D365"/>
<evidence type="ECO:0000313" key="3">
    <source>
        <dbReference type="Proteomes" id="UP000464178"/>
    </source>
</evidence>
<dbReference type="KEGG" id="gms:SOIL9_21810"/>
<keyword evidence="3" id="KW-1185">Reference proteome</keyword>
<keyword evidence="1" id="KW-1133">Transmembrane helix</keyword>
<feature type="transmembrane region" description="Helical" evidence="1">
    <location>
        <begin position="21"/>
        <end position="39"/>
    </location>
</feature>
<accession>A0A6P2D365</accession>
<dbReference type="Proteomes" id="UP000464178">
    <property type="component" value="Chromosome"/>
</dbReference>
<protein>
    <recommendedName>
        <fullName evidence="4">POTRA domain-containing protein</fullName>
    </recommendedName>
</protein>
<reference evidence="2 3" key="1">
    <citation type="submission" date="2019-05" db="EMBL/GenBank/DDBJ databases">
        <authorList>
            <consortium name="Science for Life Laboratories"/>
        </authorList>
    </citation>
    <scope>NUCLEOTIDE SEQUENCE [LARGE SCALE GENOMIC DNA]</scope>
    <source>
        <strain evidence="2">Soil9</strain>
    </source>
</reference>